<sequence>MRNQAVCAGQAQKEGLKMKSTPNGISAGSLVGARWVKASASDGRDDCVELADLGENVAVRNSRDPEGPALIFTRSELAAFVDGSKKGEFDVMTV</sequence>
<proteinExistence type="predicted"/>
<dbReference type="Pfam" id="PF04149">
    <property type="entry name" value="DUF397"/>
    <property type="match status" value="1"/>
</dbReference>
<evidence type="ECO:0000313" key="2">
    <source>
        <dbReference type="EMBL" id="GHI53969.1"/>
    </source>
</evidence>
<comment type="caution">
    <text evidence="2">The sequence shown here is derived from an EMBL/GenBank/DDBJ whole genome shotgun (WGS) entry which is preliminary data.</text>
</comment>
<accession>A0ABQ3RDN3</accession>
<organism evidence="2 3">
    <name type="scientific">Streptomyces rubradiris</name>
    <name type="common">Streptomyces achromogenes subsp. rubradiris</name>
    <dbReference type="NCBI Taxonomy" id="285531"/>
    <lineage>
        <taxon>Bacteria</taxon>
        <taxon>Bacillati</taxon>
        <taxon>Actinomycetota</taxon>
        <taxon>Actinomycetes</taxon>
        <taxon>Kitasatosporales</taxon>
        <taxon>Streptomycetaceae</taxon>
        <taxon>Streptomyces</taxon>
    </lineage>
</organism>
<dbReference type="InterPro" id="IPR007278">
    <property type="entry name" value="DUF397"/>
</dbReference>
<evidence type="ECO:0000259" key="1">
    <source>
        <dbReference type="Pfam" id="PF04149"/>
    </source>
</evidence>
<gene>
    <name evidence="2" type="ORF">Srubr_38150</name>
</gene>
<dbReference type="Proteomes" id="UP000646738">
    <property type="component" value="Unassembled WGS sequence"/>
</dbReference>
<protein>
    <submittedName>
        <fullName evidence="2">DUF397 domain-containing protein</fullName>
    </submittedName>
</protein>
<evidence type="ECO:0000313" key="3">
    <source>
        <dbReference type="Proteomes" id="UP000646738"/>
    </source>
</evidence>
<reference evidence="3" key="1">
    <citation type="submission" date="2023-07" db="EMBL/GenBank/DDBJ databases">
        <title>Whole genome shotgun sequence of Streptomyces achromogenes subsp. rubradiris NBRC 14000.</title>
        <authorList>
            <person name="Komaki H."/>
            <person name="Tamura T."/>
        </authorList>
    </citation>
    <scope>NUCLEOTIDE SEQUENCE [LARGE SCALE GENOMIC DNA]</scope>
    <source>
        <strain evidence="3">NBRC 14000</strain>
    </source>
</reference>
<dbReference type="RefSeq" id="WP_373313650.1">
    <property type="nucleotide sequence ID" value="NZ_BNCB01000030.1"/>
</dbReference>
<feature type="domain" description="DUF397" evidence="1">
    <location>
        <begin position="33"/>
        <end position="84"/>
    </location>
</feature>
<name>A0ABQ3RDN3_STRRR</name>
<dbReference type="EMBL" id="BNEA01000015">
    <property type="protein sequence ID" value="GHI53969.1"/>
    <property type="molecule type" value="Genomic_DNA"/>
</dbReference>
<keyword evidence="3" id="KW-1185">Reference proteome</keyword>